<accession>A0ABW0WIQ8</accession>
<feature type="region of interest" description="Disordered" evidence="2">
    <location>
        <begin position="57"/>
        <end position="106"/>
    </location>
</feature>
<comment type="caution">
    <text evidence="3">The sequence shown here is derived from an EMBL/GenBank/DDBJ whole genome shotgun (WGS) entry which is preliminary data.</text>
</comment>
<feature type="region of interest" description="Disordered" evidence="2">
    <location>
        <begin position="1"/>
        <end position="31"/>
    </location>
</feature>
<evidence type="ECO:0000256" key="2">
    <source>
        <dbReference type="SAM" id="MobiDB-lite"/>
    </source>
</evidence>
<dbReference type="Gene3D" id="2.60.40.1240">
    <property type="match status" value="1"/>
</dbReference>
<organism evidence="3 4">
    <name type="scientific">Streptomyces nogalater</name>
    <dbReference type="NCBI Taxonomy" id="38314"/>
    <lineage>
        <taxon>Bacteria</taxon>
        <taxon>Bacillati</taxon>
        <taxon>Actinomycetota</taxon>
        <taxon>Actinomycetes</taxon>
        <taxon>Kitasatosporales</taxon>
        <taxon>Streptomycetaceae</taxon>
        <taxon>Streptomyces</taxon>
    </lineage>
</organism>
<dbReference type="RefSeq" id="WP_344345964.1">
    <property type="nucleotide sequence ID" value="NZ_BAAASM010000002.1"/>
</dbReference>
<proteinExistence type="predicted"/>
<dbReference type="EMBL" id="JBHSOE010000039">
    <property type="protein sequence ID" value="MFC5658095.1"/>
    <property type="molecule type" value="Genomic_DNA"/>
</dbReference>
<sequence>MSNDFTPPPMPGYGPPVPPPPPPAPPGKSRTALVAVAAAVVAAAVSALVTVGVSGDAEAEPAPTVTVTETAAADGARADGTAPAADGEESGDGKDGADGGSDEDGVYALDDTAVYEPATEVALSGLKRAVTGEYAAPENTAYLKFTVKVKNGGEKALDVTQLTVNCSYGKDGKSSESVFDSDAGLEGGPETKLLPGRSLNVPWGCELPKGEKLIQIEVSPDFESDAAIFTGTVA</sequence>
<gene>
    <name evidence="3" type="ORF">ACFP3J_21720</name>
</gene>
<dbReference type="InterPro" id="IPR029050">
    <property type="entry name" value="Immunoprotect_excell_Ig-like"/>
</dbReference>
<feature type="compositionally biased region" description="Pro residues" evidence="2">
    <location>
        <begin position="1"/>
        <end position="26"/>
    </location>
</feature>
<feature type="compositionally biased region" description="Low complexity" evidence="2">
    <location>
        <begin position="57"/>
        <end position="85"/>
    </location>
</feature>
<keyword evidence="4" id="KW-1185">Reference proteome</keyword>
<dbReference type="Proteomes" id="UP001596065">
    <property type="component" value="Unassembled WGS sequence"/>
</dbReference>
<reference evidence="4" key="1">
    <citation type="journal article" date="2019" name="Int. J. Syst. Evol. Microbiol.">
        <title>The Global Catalogue of Microorganisms (GCM) 10K type strain sequencing project: providing services to taxonomists for standard genome sequencing and annotation.</title>
        <authorList>
            <consortium name="The Broad Institute Genomics Platform"/>
            <consortium name="The Broad Institute Genome Sequencing Center for Infectious Disease"/>
            <person name="Wu L."/>
            <person name="Ma J."/>
        </authorList>
    </citation>
    <scope>NUCLEOTIDE SEQUENCE [LARGE SCALE GENOMIC DNA]</scope>
    <source>
        <strain evidence="4">KCTC 5701</strain>
    </source>
</reference>
<protein>
    <recommendedName>
        <fullName evidence="5">DUF4352 domain-containing protein</fullName>
    </recommendedName>
</protein>
<evidence type="ECO:0008006" key="5">
    <source>
        <dbReference type="Google" id="ProtNLM"/>
    </source>
</evidence>
<evidence type="ECO:0000256" key="1">
    <source>
        <dbReference type="ARBA" id="ARBA00022729"/>
    </source>
</evidence>
<name>A0ABW0WIQ8_STRNO</name>
<keyword evidence="1" id="KW-0732">Signal</keyword>
<evidence type="ECO:0000313" key="3">
    <source>
        <dbReference type="EMBL" id="MFC5658095.1"/>
    </source>
</evidence>
<evidence type="ECO:0000313" key="4">
    <source>
        <dbReference type="Proteomes" id="UP001596065"/>
    </source>
</evidence>